<protein>
    <submittedName>
        <fullName evidence="2">Uncharacterized protein</fullName>
    </submittedName>
</protein>
<accession>A0A840UL87</accession>
<comment type="caution">
    <text evidence="2">The sequence shown here is derived from an EMBL/GenBank/DDBJ whole genome shotgun (WGS) entry which is preliminary data.</text>
</comment>
<evidence type="ECO:0000256" key="1">
    <source>
        <dbReference type="SAM" id="Coils"/>
    </source>
</evidence>
<proteinExistence type="predicted"/>
<sequence length="165" mass="19707">MAKKNSGKNTIAQREGEIWGMATYYFFCPVCDKSYSLQYDASARKRFDGRYEPHTCFIQEGQCRFCETPLSIAYSADQLGIVAYDDDEEKRWAALFDRYRSQWKKLKKIKREMKKNPDRGLKRKKDVQKKRCRELEQEILASEERYAQRCEQLLLARERQESVDF</sequence>
<dbReference type="Proteomes" id="UP000539642">
    <property type="component" value="Unassembled WGS sequence"/>
</dbReference>
<organism evidence="2 3">
    <name type="scientific">Desulfoprunum benzoelyticum</name>
    <dbReference type="NCBI Taxonomy" id="1506996"/>
    <lineage>
        <taxon>Bacteria</taxon>
        <taxon>Pseudomonadati</taxon>
        <taxon>Thermodesulfobacteriota</taxon>
        <taxon>Desulfobulbia</taxon>
        <taxon>Desulfobulbales</taxon>
        <taxon>Desulfobulbaceae</taxon>
        <taxon>Desulfoprunum</taxon>
    </lineage>
</organism>
<evidence type="ECO:0000313" key="3">
    <source>
        <dbReference type="Proteomes" id="UP000539642"/>
    </source>
</evidence>
<keyword evidence="1" id="KW-0175">Coiled coil</keyword>
<evidence type="ECO:0000313" key="2">
    <source>
        <dbReference type="EMBL" id="MBB5347077.1"/>
    </source>
</evidence>
<name>A0A840UL87_9BACT</name>
<feature type="coiled-coil region" evidence="1">
    <location>
        <begin position="118"/>
        <end position="145"/>
    </location>
</feature>
<dbReference type="AlphaFoldDB" id="A0A840UL87"/>
<reference evidence="2 3" key="1">
    <citation type="submission" date="2020-08" db="EMBL/GenBank/DDBJ databases">
        <title>Genomic Encyclopedia of Type Strains, Phase IV (KMG-IV): sequencing the most valuable type-strain genomes for metagenomic binning, comparative biology and taxonomic classification.</title>
        <authorList>
            <person name="Goeker M."/>
        </authorList>
    </citation>
    <scope>NUCLEOTIDE SEQUENCE [LARGE SCALE GENOMIC DNA]</scope>
    <source>
        <strain evidence="2 3">DSM 28570</strain>
    </source>
</reference>
<gene>
    <name evidence="2" type="ORF">HNQ81_000787</name>
</gene>
<keyword evidence="3" id="KW-1185">Reference proteome</keyword>
<dbReference type="EMBL" id="JACHEO010000002">
    <property type="protein sequence ID" value="MBB5347077.1"/>
    <property type="molecule type" value="Genomic_DNA"/>
</dbReference>
<dbReference type="RefSeq" id="WP_183348496.1">
    <property type="nucleotide sequence ID" value="NZ_JACHEO010000002.1"/>
</dbReference>